<keyword evidence="4" id="KW-1185">Reference proteome</keyword>
<gene>
    <name evidence="3" type="ORF">DM02DRAFT_673614</name>
</gene>
<dbReference type="Proteomes" id="UP000244855">
    <property type="component" value="Unassembled WGS sequence"/>
</dbReference>
<evidence type="ECO:0000256" key="1">
    <source>
        <dbReference type="SAM" id="MobiDB-lite"/>
    </source>
</evidence>
<sequence>MDFYQYNIVVTSGSGYEHPIYKRSISPWEPVSEEKCAPLETAFSKEWFDPAMLPLISQRNTTHSPLLRLPPEIRNKMYEYALGGYNISLRFSNHDESVDKKKKDYPKDQDSRDLPPPSTAISPITHKEREDQHEALGPAHLFALLKTCKQTYQEARLLFYQLNEFQWDSRRCEKRNCIPLHNYSLLFFHFLIVLGTSQGAAINKFGLHIVG</sequence>
<feature type="domain" description="DUF7730" evidence="2">
    <location>
        <begin position="62"/>
        <end position="167"/>
    </location>
</feature>
<accession>A0A2V1DJA9</accession>
<proteinExistence type="predicted"/>
<feature type="region of interest" description="Disordered" evidence="1">
    <location>
        <begin position="98"/>
        <end position="121"/>
    </location>
</feature>
<dbReference type="AlphaFoldDB" id="A0A2V1DJA9"/>
<organism evidence="3 4">
    <name type="scientific">Periconia macrospinosa</name>
    <dbReference type="NCBI Taxonomy" id="97972"/>
    <lineage>
        <taxon>Eukaryota</taxon>
        <taxon>Fungi</taxon>
        <taxon>Dikarya</taxon>
        <taxon>Ascomycota</taxon>
        <taxon>Pezizomycotina</taxon>
        <taxon>Dothideomycetes</taxon>
        <taxon>Pleosporomycetidae</taxon>
        <taxon>Pleosporales</taxon>
        <taxon>Massarineae</taxon>
        <taxon>Periconiaceae</taxon>
        <taxon>Periconia</taxon>
    </lineage>
</organism>
<dbReference type="EMBL" id="KZ805420">
    <property type="protein sequence ID" value="PVH98158.1"/>
    <property type="molecule type" value="Genomic_DNA"/>
</dbReference>
<evidence type="ECO:0000313" key="4">
    <source>
        <dbReference type="Proteomes" id="UP000244855"/>
    </source>
</evidence>
<protein>
    <recommendedName>
        <fullName evidence="2">DUF7730 domain-containing protein</fullName>
    </recommendedName>
</protein>
<feature type="compositionally biased region" description="Basic and acidic residues" evidence="1">
    <location>
        <begin position="98"/>
        <end position="113"/>
    </location>
</feature>
<dbReference type="InterPro" id="IPR056632">
    <property type="entry name" value="DUF7730"/>
</dbReference>
<dbReference type="PANTHER" id="PTHR38790">
    <property type="entry name" value="2EXR DOMAIN-CONTAINING PROTEIN-RELATED"/>
    <property type="match status" value="1"/>
</dbReference>
<name>A0A2V1DJA9_9PLEO</name>
<reference evidence="3 4" key="1">
    <citation type="journal article" date="2018" name="Sci. Rep.">
        <title>Comparative genomics provides insights into the lifestyle and reveals functional heterogeneity of dark septate endophytic fungi.</title>
        <authorList>
            <person name="Knapp D.G."/>
            <person name="Nemeth J.B."/>
            <person name="Barry K."/>
            <person name="Hainaut M."/>
            <person name="Henrissat B."/>
            <person name="Johnson J."/>
            <person name="Kuo A."/>
            <person name="Lim J.H.P."/>
            <person name="Lipzen A."/>
            <person name="Nolan M."/>
            <person name="Ohm R.A."/>
            <person name="Tamas L."/>
            <person name="Grigoriev I.V."/>
            <person name="Spatafora J.W."/>
            <person name="Nagy L.G."/>
            <person name="Kovacs G.M."/>
        </authorList>
    </citation>
    <scope>NUCLEOTIDE SEQUENCE [LARGE SCALE GENOMIC DNA]</scope>
    <source>
        <strain evidence="3 4">DSE2036</strain>
    </source>
</reference>
<dbReference type="PANTHER" id="PTHR38790:SF4">
    <property type="entry name" value="2EXR DOMAIN-CONTAINING PROTEIN"/>
    <property type="match status" value="1"/>
</dbReference>
<dbReference type="Pfam" id="PF24864">
    <property type="entry name" value="DUF7730"/>
    <property type="match status" value="1"/>
</dbReference>
<dbReference type="OrthoDB" id="5413827at2759"/>
<evidence type="ECO:0000259" key="2">
    <source>
        <dbReference type="Pfam" id="PF24864"/>
    </source>
</evidence>
<evidence type="ECO:0000313" key="3">
    <source>
        <dbReference type="EMBL" id="PVH98158.1"/>
    </source>
</evidence>